<dbReference type="EMBL" id="JRKJ01000002">
    <property type="protein sequence ID" value="KGQ20356.1"/>
    <property type="molecule type" value="Genomic_DNA"/>
</dbReference>
<dbReference type="Proteomes" id="UP000030518">
    <property type="component" value="Unassembled WGS sequence"/>
</dbReference>
<feature type="chain" id="PRO_5001996761" description="Glycoamylase-like domain-containing protein" evidence="2">
    <location>
        <begin position="20"/>
        <end position="501"/>
    </location>
</feature>
<feature type="region of interest" description="Disordered" evidence="1">
    <location>
        <begin position="23"/>
        <end position="45"/>
    </location>
</feature>
<comment type="caution">
    <text evidence="4">The sequence shown here is derived from an EMBL/GenBank/DDBJ whole genome shotgun (WGS) entry which is preliminary data.</text>
</comment>
<dbReference type="PIRSF" id="PIRSF028431">
    <property type="entry name" value="UCP028431"/>
    <property type="match status" value="1"/>
</dbReference>
<dbReference type="Gene3D" id="1.50.10.140">
    <property type="match status" value="1"/>
</dbReference>
<gene>
    <name evidence="4" type="ORF">LF41_892</name>
</gene>
<feature type="compositionally biased region" description="Low complexity" evidence="1">
    <location>
        <begin position="23"/>
        <end position="32"/>
    </location>
</feature>
<name>A0A0A2WJK2_9GAMM</name>
<feature type="signal peptide" evidence="2">
    <location>
        <begin position="1"/>
        <end position="19"/>
    </location>
</feature>
<evidence type="ECO:0000259" key="3">
    <source>
        <dbReference type="Pfam" id="PF10091"/>
    </source>
</evidence>
<dbReference type="OrthoDB" id="5937621at2"/>
<keyword evidence="5" id="KW-1185">Reference proteome</keyword>
<dbReference type="eggNOG" id="COG5368">
    <property type="taxonomic scope" value="Bacteria"/>
</dbReference>
<evidence type="ECO:0000256" key="1">
    <source>
        <dbReference type="SAM" id="MobiDB-lite"/>
    </source>
</evidence>
<dbReference type="PROSITE" id="PS51257">
    <property type="entry name" value="PROKAR_LIPOPROTEIN"/>
    <property type="match status" value="1"/>
</dbReference>
<sequence length="501" mass="56118">MHKTLSNIALAALSTVALASCQRDTATPETTQPAPPPSASTTARVERAVPPLVEDLEKRTFDYFWQTTNPENGLVPDRWPTPSFSSIAAVGFGLTAYGVGVERGWITRDQAVERTLATLRFFKNAKMGPEAKGTSGHKGFYYHFLDMQSGARFATNELSTVDTTLLMGGVLFAQTYFDKDDPREKEIRDTADALYRAVDWPFAQVRKPLISMGWKPEDGFIAYDWNGYNEAILVYVLALGSPTHPVGRDAYDAWTSTYDRSWGAFNGGQEHLTFPPLFGHQYSHVWIDFRGITDDYMKRRGLDYFENSRRAALSHRLYGKQNPEGWTGYDENIWGLTASDGPIDATIEFKGKPRLFRTYTARGIGTEYTIDDGTIVPTAAAASIAFTPEESVAAIQAMHDRYGKAIYQQYGFLDAFNPSFTFKDKKLQHGQIVDGVGWVDKDYLGIDQGPIVLMIENHRSDFVWSVMRRNPYIRNGLERAGFTGGWLDADRHPREGGDPGK</sequence>
<dbReference type="InterPro" id="IPR019282">
    <property type="entry name" value="Glycoamylase-like_cons_dom"/>
</dbReference>
<dbReference type="RefSeq" id="WP_052116015.1">
    <property type="nucleotide sequence ID" value="NZ_JRKJ01000002.1"/>
</dbReference>
<accession>A0A0A2WJK2</accession>
<proteinExistence type="predicted"/>
<dbReference type="InterPro" id="IPR016883">
    <property type="entry name" value="UCP028431"/>
</dbReference>
<feature type="domain" description="Glycoamylase-like" evidence="3">
    <location>
        <begin position="223"/>
        <end position="471"/>
    </location>
</feature>
<reference evidence="4 5" key="1">
    <citation type="submission" date="2014-09" db="EMBL/GenBank/DDBJ databases">
        <title>Genome sequences of Lysobacter dokdonensis DS-58.</title>
        <authorList>
            <person name="Kim J.F."/>
            <person name="Kwak M.-J."/>
        </authorList>
    </citation>
    <scope>NUCLEOTIDE SEQUENCE [LARGE SCALE GENOMIC DNA]</scope>
    <source>
        <strain evidence="4 5">DS-58</strain>
    </source>
</reference>
<evidence type="ECO:0000256" key="2">
    <source>
        <dbReference type="SAM" id="SignalP"/>
    </source>
</evidence>
<evidence type="ECO:0000313" key="4">
    <source>
        <dbReference type="EMBL" id="KGQ20356.1"/>
    </source>
</evidence>
<dbReference type="AlphaFoldDB" id="A0A0A2WJK2"/>
<dbReference type="Pfam" id="PF10091">
    <property type="entry name" value="Glycoamylase"/>
    <property type="match status" value="1"/>
</dbReference>
<dbReference type="PATRIC" id="fig|1300345.3.peg.216"/>
<evidence type="ECO:0000313" key="5">
    <source>
        <dbReference type="Proteomes" id="UP000030518"/>
    </source>
</evidence>
<protein>
    <recommendedName>
        <fullName evidence="3">Glycoamylase-like domain-containing protein</fullName>
    </recommendedName>
</protein>
<keyword evidence="2" id="KW-0732">Signal</keyword>
<dbReference type="STRING" id="1300345.LF41_892"/>
<organism evidence="4 5">
    <name type="scientific">Lysobacter dokdonensis DS-58</name>
    <dbReference type="NCBI Taxonomy" id="1300345"/>
    <lineage>
        <taxon>Bacteria</taxon>
        <taxon>Pseudomonadati</taxon>
        <taxon>Pseudomonadota</taxon>
        <taxon>Gammaproteobacteria</taxon>
        <taxon>Lysobacterales</taxon>
        <taxon>Lysobacteraceae</taxon>
        <taxon>Noviluteimonas</taxon>
    </lineage>
</organism>